<dbReference type="InterPro" id="IPR036570">
    <property type="entry name" value="HORMA_dom_sf"/>
</dbReference>
<keyword evidence="3" id="KW-1185">Reference proteome</keyword>
<evidence type="ECO:0000313" key="3">
    <source>
        <dbReference type="Proteomes" id="UP000054937"/>
    </source>
</evidence>
<protein>
    <submittedName>
        <fullName evidence="2">DNA-binding HORMA</fullName>
    </submittedName>
</protein>
<organism evidence="2 3">
    <name type="scientific">Pseudocohnilembus persalinus</name>
    <name type="common">Ciliate</name>
    <dbReference type="NCBI Taxonomy" id="266149"/>
    <lineage>
        <taxon>Eukaryota</taxon>
        <taxon>Sar</taxon>
        <taxon>Alveolata</taxon>
        <taxon>Ciliophora</taxon>
        <taxon>Intramacronucleata</taxon>
        <taxon>Oligohymenophorea</taxon>
        <taxon>Scuticociliatia</taxon>
        <taxon>Philasterida</taxon>
        <taxon>Pseudocohnilembidae</taxon>
        <taxon>Pseudocohnilembus</taxon>
    </lineage>
</organism>
<sequence length="326" mass="38833">MEYLTKQQELTTDLLNFIETFIHHLLYRRQLYPSNIFSQRTVYGISVFQAKKGVLFDYIHQLVEDIKPLLNNIEIIRINLESDGDIQEVFDLDIDKGLKFEDMTFINPKNERDIIFKKLIFNLDQKLVCFLGYDFSKNYYINSFNIEIITDGSQDQNANSKNCLIEKWILEKKLNDISDTKEFQQVYEEQYNKKTNQLFNQSQKDDENSQNKNILQNENIANQKMQNDHQNNTQETQEKEHVLIDSSIISQFNLGIFYSKNKNKKFAHIPFKSQDKSQNLTQQSNQTNQKDNDQLKKQQENQYKIEIESPKNRKQSDDEEVQVQYF</sequence>
<dbReference type="Proteomes" id="UP000054937">
    <property type="component" value="Unassembled WGS sequence"/>
</dbReference>
<name>A0A0V0QM21_PSEPJ</name>
<evidence type="ECO:0000313" key="2">
    <source>
        <dbReference type="EMBL" id="KRX03013.1"/>
    </source>
</evidence>
<dbReference type="GO" id="GO:0003677">
    <property type="term" value="F:DNA binding"/>
    <property type="evidence" value="ECO:0007669"/>
    <property type="project" value="UniProtKB-KW"/>
</dbReference>
<dbReference type="AlphaFoldDB" id="A0A0V0QM21"/>
<feature type="compositionally biased region" description="Low complexity" evidence="1">
    <location>
        <begin position="277"/>
        <end position="289"/>
    </location>
</feature>
<gene>
    <name evidence="2" type="ORF">PPERSA_04808</name>
</gene>
<reference evidence="2 3" key="1">
    <citation type="journal article" date="2015" name="Sci. Rep.">
        <title>Genome of the facultative scuticociliatosis pathogen Pseudocohnilembus persalinus provides insight into its virulence through horizontal gene transfer.</title>
        <authorList>
            <person name="Xiong J."/>
            <person name="Wang G."/>
            <person name="Cheng J."/>
            <person name="Tian M."/>
            <person name="Pan X."/>
            <person name="Warren A."/>
            <person name="Jiang C."/>
            <person name="Yuan D."/>
            <person name="Miao W."/>
        </authorList>
    </citation>
    <scope>NUCLEOTIDE SEQUENCE [LARGE SCALE GENOMIC DNA]</scope>
    <source>
        <strain evidence="2">36N120E</strain>
    </source>
</reference>
<dbReference type="OrthoDB" id="21254at2759"/>
<feature type="compositionally biased region" description="Basic and acidic residues" evidence="1">
    <location>
        <begin position="290"/>
        <end position="316"/>
    </location>
</feature>
<dbReference type="EMBL" id="LDAU01000146">
    <property type="protein sequence ID" value="KRX03013.1"/>
    <property type="molecule type" value="Genomic_DNA"/>
</dbReference>
<feature type="region of interest" description="Disordered" evidence="1">
    <location>
        <begin position="271"/>
        <end position="326"/>
    </location>
</feature>
<evidence type="ECO:0000256" key="1">
    <source>
        <dbReference type="SAM" id="MobiDB-lite"/>
    </source>
</evidence>
<proteinExistence type="predicted"/>
<feature type="compositionally biased region" description="Acidic residues" evidence="1">
    <location>
        <begin position="317"/>
        <end position="326"/>
    </location>
</feature>
<comment type="caution">
    <text evidence="2">The sequence shown here is derived from an EMBL/GenBank/DDBJ whole genome shotgun (WGS) entry which is preliminary data.</text>
</comment>
<accession>A0A0V0QM21</accession>
<dbReference type="InParanoid" id="A0A0V0QM21"/>
<keyword evidence="2" id="KW-0238">DNA-binding</keyword>
<dbReference type="Gene3D" id="3.30.900.10">
    <property type="entry name" value="HORMA domain"/>
    <property type="match status" value="1"/>
</dbReference>
<dbReference type="SUPFAM" id="SSF56019">
    <property type="entry name" value="The spindle assembly checkpoint protein mad2"/>
    <property type="match status" value="1"/>
</dbReference>